<name>A0A1Z4LMB9_9CYAN</name>
<evidence type="ECO:0000313" key="2">
    <source>
        <dbReference type="Proteomes" id="UP000218418"/>
    </source>
</evidence>
<dbReference type="Proteomes" id="UP000218418">
    <property type="component" value="Chromosome"/>
</dbReference>
<dbReference type="OrthoDB" id="458060at2"/>
<dbReference type="EMBL" id="AP018227">
    <property type="protein sequence ID" value="BAY82386.1"/>
    <property type="molecule type" value="Genomic_DNA"/>
</dbReference>
<protein>
    <submittedName>
        <fullName evidence="1">Glyoxalase/bleomycin resistance protein/dioxygenase</fullName>
    </submittedName>
</protein>
<gene>
    <name evidence="1" type="ORF">NIES267_18660</name>
</gene>
<sequence length="125" mass="14241">MSFQCTEAFVTLATHNFEDLVNFYIHFLSQNPSNHINNVYAEFQLVGLKLGIFKPKESHLSEFNDSFKSSMSLCLEVKDLEQVMSHLESLGHPPFGEINKASHGREVYAYDIDGNRIILHQSYSG</sequence>
<proteinExistence type="predicted"/>
<keyword evidence="1" id="KW-0223">Dioxygenase</keyword>
<dbReference type="Gene3D" id="3.10.180.10">
    <property type="entry name" value="2,3-Dihydroxybiphenyl 1,2-Dioxygenase, domain 1"/>
    <property type="match status" value="1"/>
</dbReference>
<dbReference type="AlphaFoldDB" id="A0A1Z4LMB9"/>
<reference evidence="1 2" key="1">
    <citation type="submission" date="2017-06" db="EMBL/GenBank/DDBJ databases">
        <title>Genome sequencing of cyanobaciteial culture collection at National Institute for Environmental Studies (NIES).</title>
        <authorList>
            <person name="Hirose Y."/>
            <person name="Shimura Y."/>
            <person name="Fujisawa T."/>
            <person name="Nakamura Y."/>
            <person name="Kawachi M."/>
        </authorList>
    </citation>
    <scope>NUCLEOTIDE SEQUENCE [LARGE SCALE GENOMIC DNA]</scope>
    <source>
        <strain evidence="1 2">NIES-267</strain>
    </source>
</reference>
<keyword evidence="2" id="KW-1185">Reference proteome</keyword>
<evidence type="ECO:0000313" key="1">
    <source>
        <dbReference type="EMBL" id="BAY82386.1"/>
    </source>
</evidence>
<dbReference type="InterPro" id="IPR029068">
    <property type="entry name" value="Glyas_Bleomycin-R_OHBP_Dase"/>
</dbReference>
<dbReference type="GO" id="GO:0051213">
    <property type="term" value="F:dioxygenase activity"/>
    <property type="evidence" value="ECO:0007669"/>
    <property type="project" value="UniProtKB-KW"/>
</dbReference>
<dbReference type="SUPFAM" id="SSF54593">
    <property type="entry name" value="Glyoxalase/Bleomycin resistance protein/Dihydroxybiphenyl dioxygenase"/>
    <property type="match status" value="1"/>
</dbReference>
<keyword evidence="1" id="KW-0560">Oxidoreductase</keyword>
<accession>A0A1Z4LMB9</accession>
<organism evidence="1 2">
    <name type="scientific">Calothrix parasitica NIES-267</name>
    <dbReference type="NCBI Taxonomy" id="1973488"/>
    <lineage>
        <taxon>Bacteria</taxon>
        <taxon>Bacillati</taxon>
        <taxon>Cyanobacteriota</taxon>
        <taxon>Cyanophyceae</taxon>
        <taxon>Nostocales</taxon>
        <taxon>Calotrichaceae</taxon>
        <taxon>Calothrix</taxon>
    </lineage>
</organism>